<protein>
    <submittedName>
        <fullName evidence="4">Uncharacterized protein</fullName>
    </submittedName>
</protein>
<gene>
    <name evidence="4" type="ORF">AV274_1138</name>
</gene>
<dbReference type="SUPFAM" id="SSF48403">
    <property type="entry name" value="Ankyrin repeat"/>
    <property type="match status" value="1"/>
</dbReference>
<dbReference type="InterPro" id="IPR036770">
    <property type="entry name" value="Ankyrin_rpt-contain_sf"/>
</dbReference>
<accession>A0A196SLN0</accession>
<proteinExistence type="predicted"/>
<dbReference type="STRING" id="478820.A0A196SLN0"/>
<evidence type="ECO:0000313" key="4">
    <source>
        <dbReference type="EMBL" id="OAO17112.1"/>
    </source>
</evidence>
<evidence type="ECO:0000313" key="5">
    <source>
        <dbReference type="Proteomes" id="UP000078348"/>
    </source>
</evidence>
<dbReference type="AlphaFoldDB" id="A0A196SLN0"/>
<keyword evidence="2 3" id="KW-0040">ANK repeat</keyword>
<dbReference type="Gene3D" id="1.25.40.20">
    <property type="entry name" value="Ankyrin repeat-containing domain"/>
    <property type="match status" value="2"/>
</dbReference>
<keyword evidence="1" id="KW-0677">Repeat</keyword>
<evidence type="ECO:0000256" key="1">
    <source>
        <dbReference type="ARBA" id="ARBA00022737"/>
    </source>
</evidence>
<dbReference type="PANTHER" id="PTHR24173:SF74">
    <property type="entry name" value="ANKYRIN REPEAT DOMAIN-CONTAINING PROTEIN 16"/>
    <property type="match status" value="1"/>
</dbReference>
<dbReference type="Proteomes" id="UP000078348">
    <property type="component" value="Unassembled WGS sequence"/>
</dbReference>
<dbReference type="PROSITE" id="PS50297">
    <property type="entry name" value="ANK_REP_REGION"/>
    <property type="match status" value="2"/>
</dbReference>
<dbReference type="InterPro" id="IPR002110">
    <property type="entry name" value="Ankyrin_rpt"/>
</dbReference>
<sequence>MSVGILTYPDASMKLPSKKHVHFMHSKPNSSNECKCCDSPYREVLSELKATGSVSSSARYVDMSSGKTLLMIAAMECDCIACTILVNRGVDLDAQDAVGFTALMYAVRDGHEDIVKLLLYSGCNPSLASKSGYSPMICAAQSGFTSIVLMLSEFVSVNDQDEDGMTPLMCACISNHMSTVSVLLQLGADPSLRDKAGNTAVVFALRHDSVSVINCFLQKNIPVMYSMHGEEVSALYTAASCRQYQMCAVLLSYDSSFDSFIHILLFSPNCVAQDVVLNCLIEVGRSLPEAACRRIRHALSEALFYLCNHIATAYSDGAKLPASLSRVVEVAVWCVRCTKVIARSDLQKLASFWNYVEATIAAISSTLRRQSEVTHARPDERNDFTESEEESDGLLNLKFLTHRQIRLLFSMMELYCAGCCAFCFESKSGCCRCYSVGDRLPFLLESCGVFFRELVLTHSSLFRHMLFFYAAAKDYVY</sequence>
<dbReference type="Pfam" id="PF00023">
    <property type="entry name" value="Ank"/>
    <property type="match status" value="1"/>
</dbReference>
<dbReference type="OrthoDB" id="10249694at2759"/>
<dbReference type="EMBL" id="LXWW01000045">
    <property type="protein sequence ID" value="OAO17112.1"/>
    <property type="molecule type" value="Genomic_DNA"/>
</dbReference>
<evidence type="ECO:0000256" key="2">
    <source>
        <dbReference type="ARBA" id="ARBA00023043"/>
    </source>
</evidence>
<keyword evidence="5" id="KW-1185">Reference proteome</keyword>
<dbReference type="Pfam" id="PF12796">
    <property type="entry name" value="Ank_2"/>
    <property type="match status" value="1"/>
</dbReference>
<organism evidence="4 5">
    <name type="scientific">Blastocystis sp. subtype 1 (strain ATCC 50177 / NandII)</name>
    <dbReference type="NCBI Taxonomy" id="478820"/>
    <lineage>
        <taxon>Eukaryota</taxon>
        <taxon>Sar</taxon>
        <taxon>Stramenopiles</taxon>
        <taxon>Bigyra</taxon>
        <taxon>Opalozoa</taxon>
        <taxon>Opalinata</taxon>
        <taxon>Blastocystidae</taxon>
        <taxon>Blastocystis</taxon>
    </lineage>
</organism>
<feature type="repeat" description="ANK" evidence="3">
    <location>
        <begin position="163"/>
        <end position="195"/>
    </location>
</feature>
<evidence type="ECO:0000256" key="3">
    <source>
        <dbReference type="PROSITE-ProRule" id="PRU00023"/>
    </source>
</evidence>
<dbReference type="PANTHER" id="PTHR24173">
    <property type="entry name" value="ANKYRIN REPEAT CONTAINING"/>
    <property type="match status" value="1"/>
</dbReference>
<dbReference type="SMART" id="SM00248">
    <property type="entry name" value="ANK"/>
    <property type="match status" value="6"/>
</dbReference>
<name>A0A196SLN0_BLAHN</name>
<dbReference type="PROSITE" id="PS50088">
    <property type="entry name" value="ANK_REPEAT"/>
    <property type="match status" value="3"/>
</dbReference>
<comment type="caution">
    <text evidence="4">The sequence shown here is derived from an EMBL/GenBank/DDBJ whole genome shotgun (WGS) entry which is preliminary data.</text>
</comment>
<feature type="repeat" description="ANK" evidence="3">
    <location>
        <begin position="98"/>
        <end position="130"/>
    </location>
</feature>
<reference evidence="4 5" key="1">
    <citation type="submission" date="2016-05" db="EMBL/GenBank/DDBJ databases">
        <title>Nuclear genome of Blastocystis sp. subtype 1 NandII.</title>
        <authorList>
            <person name="Gentekaki E."/>
            <person name="Curtis B."/>
            <person name="Stairs C."/>
            <person name="Eme L."/>
            <person name="Herman E."/>
            <person name="Klimes V."/>
            <person name="Arias M.C."/>
            <person name="Elias M."/>
            <person name="Hilliou F."/>
            <person name="Klute M."/>
            <person name="Malik S.-B."/>
            <person name="Pightling A."/>
            <person name="Rachubinski R."/>
            <person name="Salas D."/>
            <person name="Schlacht A."/>
            <person name="Suga H."/>
            <person name="Archibald J."/>
            <person name="Ball S.G."/>
            <person name="Clark G."/>
            <person name="Dacks J."/>
            <person name="Van Der Giezen M."/>
            <person name="Tsaousis A."/>
            <person name="Roger A."/>
        </authorList>
    </citation>
    <scope>NUCLEOTIDE SEQUENCE [LARGE SCALE GENOMIC DNA]</scope>
    <source>
        <strain evidence="5">ATCC 50177 / NandII</strain>
    </source>
</reference>
<feature type="repeat" description="ANK" evidence="3">
    <location>
        <begin position="65"/>
        <end position="97"/>
    </location>
</feature>